<gene>
    <name evidence="2" type="ORF">C5O25_11155</name>
</gene>
<proteinExistence type="predicted"/>
<dbReference type="Gene3D" id="3.40.140.10">
    <property type="entry name" value="Cytidine Deaminase, domain 2"/>
    <property type="match status" value="1"/>
</dbReference>
<organism evidence="2 3">
    <name type="scientific">Paramuribaculum intestinale</name>
    <dbReference type="NCBI Taxonomy" id="2094151"/>
    <lineage>
        <taxon>Bacteria</taxon>
        <taxon>Pseudomonadati</taxon>
        <taxon>Bacteroidota</taxon>
        <taxon>Bacteroidia</taxon>
        <taxon>Bacteroidales</taxon>
        <taxon>Muribaculaceae</taxon>
        <taxon>Paramuribaculum</taxon>
    </lineage>
</organism>
<feature type="region of interest" description="Disordered" evidence="1">
    <location>
        <begin position="9"/>
        <end position="30"/>
    </location>
</feature>
<dbReference type="Proteomes" id="UP000244925">
    <property type="component" value="Unassembled WGS sequence"/>
</dbReference>
<reference evidence="3" key="1">
    <citation type="submission" date="2018-02" db="EMBL/GenBank/DDBJ databases">
        <authorList>
            <person name="Clavel T."/>
            <person name="Strowig T."/>
        </authorList>
    </citation>
    <scope>NUCLEOTIDE SEQUENCE [LARGE SCALE GENOMIC DNA]</scope>
    <source>
        <strain evidence="3">DSM 100764</strain>
    </source>
</reference>
<protein>
    <recommendedName>
        <fullName evidence="4">JAB domain-containing protein</fullName>
    </recommendedName>
</protein>
<dbReference type="EMBL" id="PUBV01000032">
    <property type="protein sequence ID" value="PWB06178.1"/>
    <property type="molecule type" value="Genomic_DNA"/>
</dbReference>
<evidence type="ECO:0000313" key="2">
    <source>
        <dbReference type="EMBL" id="PWB06178.1"/>
    </source>
</evidence>
<dbReference type="RefSeq" id="WP_107036821.1">
    <property type="nucleotide sequence ID" value="NZ_CAOMDK010000007.1"/>
</dbReference>
<comment type="caution">
    <text evidence="2">The sequence shown here is derived from an EMBL/GenBank/DDBJ whole genome shotgun (WGS) entry which is preliminary data.</text>
</comment>
<evidence type="ECO:0008006" key="4">
    <source>
        <dbReference type="Google" id="ProtNLM"/>
    </source>
</evidence>
<dbReference type="AlphaFoldDB" id="A0A2V1ITS2"/>
<evidence type="ECO:0000313" key="3">
    <source>
        <dbReference type="Proteomes" id="UP000244925"/>
    </source>
</evidence>
<keyword evidence="3" id="KW-1185">Reference proteome</keyword>
<evidence type="ECO:0000256" key="1">
    <source>
        <dbReference type="SAM" id="MobiDB-lite"/>
    </source>
</evidence>
<accession>A0A2V1ITS2</accession>
<name>A0A2V1ITS2_9BACT</name>
<dbReference type="SUPFAM" id="SSF102712">
    <property type="entry name" value="JAB1/MPN domain"/>
    <property type="match status" value="1"/>
</dbReference>
<sequence>MKKILDKIFNSSAQAAQPKSDEKNYRKRQVGTRDDVDSYLIDEKEPAPTAIIYQSELDYLSRCILDYPDIETGGQLFGFWTNQGVPVVLYVIGPGRHANHQQSFFNQDSDYLMTVGNELLNRYGLCHIGEWHSHHQLGLARPSGHDARTMHNGLIRIPQRRLLLCIGNYRNGRSTINPYNFHENDLHGYADALWQIIEMDSPFRSIADRELNDILIHPITNSPRHGDNRLLQISSVEHESQPEKKIRIPASYWIAQEGNLTVLKSMLQLTRNVTATNDIDAQADESGIVQFHICQKNIDIRFSQNFPSVCPEIYVKGQKIQPDAIWNTPTDNSEIYSSYEIWLSQLFINK</sequence>